<feature type="transmembrane region" description="Helical" evidence="2">
    <location>
        <begin position="20"/>
        <end position="40"/>
    </location>
</feature>
<evidence type="ECO:0000256" key="2">
    <source>
        <dbReference type="SAM" id="Phobius"/>
    </source>
</evidence>
<protein>
    <submittedName>
        <fullName evidence="3">Tetratricopeptide repeat protein</fullName>
    </submittedName>
</protein>
<accession>A0A562UXD6</accession>
<dbReference type="InterPro" id="IPR011990">
    <property type="entry name" value="TPR-like_helical_dom_sf"/>
</dbReference>
<organism evidence="3 4">
    <name type="scientific">Altererythrobacter ishigakiensis</name>
    <dbReference type="NCBI Taxonomy" id="476157"/>
    <lineage>
        <taxon>Bacteria</taxon>
        <taxon>Pseudomonadati</taxon>
        <taxon>Pseudomonadota</taxon>
        <taxon>Alphaproteobacteria</taxon>
        <taxon>Sphingomonadales</taxon>
        <taxon>Erythrobacteraceae</taxon>
        <taxon>Altererythrobacter</taxon>
    </lineage>
</organism>
<dbReference type="AlphaFoldDB" id="A0A562UXD6"/>
<dbReference type="PROSITE" id="PS50005">
    <property type="entry name" value="TPR"/>
    <property type="match status" value="1"/>
</dbReference>
<feature type="repeat" description="TPR" evidence="1">
    <location>
        <begin position="47"/>
        <end position="80"/>
    </location>
</feature>
<dbReference type="SMART" id="SM00028">
    <property type="entry name" value="TPR"/>
    <property type="match status" value="2"/>
</dbReference>
<proteinExistence type="predicted"/>
<dbReference type="SUPFAM" id="SSF48452">
    <property type="entry name" value="TPR-like"/>
    <property type="match status" value="1"/>
</dbReference>
<evidence type="ECO:0000313" key="4">
    <source>
        <dbReference type="Proteomes" id="UP000320547"/>
    </source>
</evidence>
<reference evidence="3 4" key="1">
    <citation type="submission" date="2019-07" db="EMBL/GenBank/DDBJ databases">
        <title>Genomic Encyclopedia of Archaeal and Bacterial Type Strains, Phase II (KMG-II): from individual species to whole genera.</title>
        <authorList>
            <person name="Goeker M."/>
        </authorList>
    </citation>
    <scope>NUCLEOTIDE SEQUENCE [LARGE SCALE GENOMIC DNA]</scope>
    <source>
        <strain evidence="3 4">ATCC BAA-2084</strain>
    </source>
</reference>
<dbReference type="Gene3D" id="1.25.40.10">
    <property type="entry name" value="Tetratricopeptide repeat domain"/>
    <property type="match status" value="1"/>
</dbReference>
<evidence type="ECO:0000313" key="3">
    <source>
        <dbReference type="EMBL" id="TWJ10198.1"/>
    </source>
</evidence>
<keyword evidence="2" id="KW-0472">Membrane</keyword>
<sequence length="179" mass="18658">MTEASVLRSDTAARRVFRWVPAAAALALVVFVTGSVGTMISPADPRAVAMVELGRDAFNRGDKNAAIDAFEAALALDPGYNDAFIALADATRAQGLTAKSIDYYRSVLDRDPINFAALAGEGQALTEKGAIEKARRNLAVLRSMCGTNCPETIELEAAIVADSTASLAADNPEAGPASN</sequence>
<dbReference type="OrthoDB" id="8480982at2"/>
<name>A0A562UXD6_9SPHN</name>
<keyword evidence="2" id="KW-1133">Transmembrane helix</keyword>
<keyword evidence="2" id="KW-0812">Transmembrane</keyword>
<evidence type="ECO:0000256" key="1">
    <source>
        <dbReference type="PROSITE-ProRule" id="PRU00339"/>
    </source>
</evidence>
<keyword evidence="1" id="KW-0802">TPR repeat</keyword>
<dbReference type="Proteomes" id="UP000320547">
    <property type="component" value="Unassembled WGS sequence"/>
</dbReference>
<keyword evidence="4" id="KW-1185">Reference proteome</keyword>
<dbReference type="Pfam" id="PF13432">
    <property type="entry name" value="TPR_16"/>
    <property type="match status" value="1"/>
</dbReference>
<dbReference type="EMBL" id="VLLK01000001">
    <property type="protein sequence ID" value="TWJ10198.1"/>
    <property type="molecule type" value="Genomic_DNA"/>
</dbReference>
<gene>
    <name evidence="3" type="ORF">JN10_1858</name>
</gene>
<comment type="caution">
    <text evidence="3">The sequence shown here is derived from an EMBL/GenBank/DDBJ whole genome shotgun (WGS) entry which is preliminary data.</text>
</comment>
<dbReference type="RefSeq" id="WP_067599330.1">
    <property type="nucleotide sequence ID" value="NZ_CP015963.1"/>
</dbReference>
<dbReference type="STRING" id="476157.GCA_001663155_01498"/>
<dbReference type="InterPro" id="IPR019734">
    <property type="entry name" value="TPR_rpt"/>
</dbReference>